<reference evidence="3" key="1">
    <citation type="submission" date="2021-02" db="EMBL/GenBank/DDBJ databases">
        <authorList>
            <person name="Dougan E. K."/>
            <person name="Rhodes N."/>
            <person name="Thang M."/>
            <person name="Chan C."/>
        </authorList>
    </citation>
    <scope>NUCLEOTIDE SEQUENCE</scope>
</reference>
<comment type="caution">
    <text evidence="3">The sequence shown here is derived from an EMBL/GenBank/DDBJ whole genome shotgun (WGS) entry which is preliminary data.</text>
</comment>
<keyword evidence="4" id="KW-1185">Reference proteome</keyword>
<feature type="signal peptide" evidence="2">
    <location>
        <begin position="1"/>
        <end position="22"/>
    </location>
</feature>
<accession>A0A812S5L9</accession>
<name>A0A812S5L9_SYMPI</name>
<dbReference type="EMBL" id="CAJNIZ010023296">
    <property type="protein sequence ID" value="CAE7467931.1"/>
    <property type="molecule type" value="Genomic_DNA"/>
</dbReference>
<feature type="region of interest" description="Disordered" evidence="1">
    <location>
        <begin position="36"/>
        <end position="65"/>
    </location>
</feature>
<dbReference type="AlphaFoldDB" id="A0A812S5L9"/>
<sequence>ALFLGFLLVAVWASLRWGTSSGFRLTAFTKATSTTPAAPAKSIASPKIPPKEKGKATAGAGGDPRPFIEVDREGLKFKTYDCDNCNTVVFVGQHVLQQEAPQDGKLLLGQQRFADLTASDIRPTKDVTGKLPKSPEAATLERARNHLVRAKEKGFQTIEERYDKDPVFAANMLEDGQTIANIRIWGCLTHAVISASQRSAAQRALNLGASQTPMDEAVEEYPARTVFMYGFPLRAANLITDAADPDVCIGFGGTFFSIKNFAE</sequence>
<dbReference type="Proteomes" id="UP000649617">
    <property type="component" value="Unassembled WGS sequence"/>
</dbReference>
<feature type="compositionally biased region" description="Low complexity" evidence="1">
    <location>
        <begin position="36"/>
        <end position="46"/>
    </location>
</feature>
<feature type="non-terminal residue" evidence="3">
    <location>
        <position position="1"/>
    </location>
</feature>
<evidence type="ECO:0000256" key="2">
    <source>
        <dbReference type="SAM" id="SignalP"/>
    </source>
</evidence>
<proteinExistence type="predicted"/>
<feature type="chain" id="PRO_5032894122" evidence="2">
    <location>
        <begin position="23"/>
        <end position="263"/>
    </location>
</feature>
<keyword evidence="2" id="KW-0732">Signal</keyword>
<evidence type="ECO:0000313" key="3">
    <source>
        <dbReference type="EMBL" id="CAE7467931.1"/>
    </source>
</evidence>
<protein>
    <submittedName>
        <fullName evidence="3">Uncharacterized protein</fullName>
    </submittedName>
</protein>
<feature type="non-terminal residue" evidence="3">
    <location>
        <position position="263"/>
    </location>
</feature>
<evidence type="ECO:0000313" key="4">
    <source>
        <dbReference type="Proteomes" id="UP000649617"/>
    </source>
</evidence>
<evidence type="ECO:0000256" key="1">
    <source>
        <dbReference type="SAM" id="MobiDB-lite"/>
    </source>
</evidence>
<organism evidence="3 4">
    <name type="scientific">Symbiodinium pilosum</name>
    <name type="common">Dinoflagellate</name>
    <dbReference type="NCBI Taxonomy" id="2952"/>
    <lineage>
        <taxon>Eukaryota</taxon>
        <taxon>Sar</taxon>
        <taxon>Alveolata</taxon>
        <taxon>Dinophyceae</taxon>
        <taxon>Suessiales</taxon>
        <taxon>Symbiodiniaceae</taxon>
        <taxon>Symbiodinium</taxon>
    </lineage>
</organism>
<gene>
    <name evidence="3" type="ORF">SPIL2461_LOCUS11801</name>
</gene>